<gene>
    <name evidence="1" type="ORF">L687_02755</name>
</gene>
<dbReference type="EMBL" id="ATAO01000206">
    <property type="protein sequence ID" value="EQM74392.1"/>
    <property type="molecule type" value="Genomic_DNA"/>
</dbReference>
<proteinExistence type="predicted"/>
<dbReference type="AlphaFoldDB" id="T5KD38"/>
<accession>T5KD38</accession>
<evidence type="ECO:0000313" key="1">
    <source>
        <dbReference type="EMBL" id="EQM74392.1"/>
    </source>
</evidence>
<evidence type="ECO:0000313" key="2">
    <source>
        <dbReference type="Proteomes" id="UP000016033"/>
    </source>
</evidence>
<reference evidence="1 2" key="1">
    <citation type="journal article" date="2013" name="Genome Announc.">
        <title>Whole-genome sequences of five oyster-associated bacteria show potential for crude oil hydrocarbon degradation.</title>
        <authorList>
            <person name="Chauhan A."/>
            <person name="Green S."/>
            <person name="Pathak A."/>
            <person name="Thomas J."/>
            <person name="Venkatramanan R."/>
        </authorList>
    </citation>
    <scope>NUCLEOTIDE SEQUENCE [LARGE SCALE GENOMIC DNA]</scope>
    <source>
        <strain evidence="1 2">MF109</strain>
    </source>
</reference>
<protein>
    <submittedName>
        <fullName evidence="1">Uncharacterized protein</fullName>
    </submittedName>
</protein>
<name>T5KD38_MICMQ</name>
<dbReference type="Proteomes" id="UP000016033">
    <property type="component" value="Unassembled WGS sequence"/>
</dbReference>
<organism evidence="1 2">
    <name type="scientific">Microbacterium maritypicum MF109</name>
    <dbReference type="NCBI Taxonomy" id="1333857"/>
    <lineage>
        <taxon>Bacteria</taxon>
        <taxon>Bacillati</taxon>
        <taxon>Actinomycetota</taxon>
        <taxon>Actinomycetes</taxon>
        <taxon>Micrococcales</taxon>
        <taxon>Microbacteriaceae</taxon>
        <taxon>Microbacterium</taxon>
    </lineage>
</organism>
<sequence length="46" mass="5122">MWIFIRRLLEDGCSKAIQSVRLGTDDVPVRPALNLLVGNTQLISLV</sequence>
<comment type="caution">
    <text evidence="1">The sequence shown here is derived from an EMBL/GenBank/DDBJ whole genome shotgun (WGS) entry which is preliminary data.</text>
</comment>